<evidence type="ECO:0000313" key="1">
    <source>
        <dbReference type="EMBL" id="QIN54172.1"/>
    </source>
</evidence>
<protein>
    <submittedName>
        <fullName evidence="1">Uncharacterized protein</fullName>
    </submittedName>
</protein>
<sequence>MQSLTSLAFSRLPVEDYSTLVKEGYVLPEEFGTWETWRERAVKDFAISPEYFDLPLHDYPNLGKRNISPQYRYLEIQTKFYLSPECAVSVSPDGEINGIYESLTGVYESLRRNDAEMVLFFAQRLKASGKDVIMRKIRSGDILHEVPNYFPVGYDIFYFRTLALRTLASYLFGKSAVNTLKKAGLYPEKWQMTVEEAVSQEVFTPHKLGNKQQLKLAVLYLISLGKKNVFNYAKSFMWSVDLSEYHVSKTTQSISTRELLLAALCSGDVDLFEQVKEYIDYTFHPSPPVMQVLANIPLFLKDVKYDAPVKTRISQEIFDCIIYGGNPRIYLYVMGYSKYYPLYNRDVAFSGYYSRNNQFSPEGFFSINTIFNTYLADFISTDIDIDYYSIGTSERDFSYIAGVVVLKNLGYIEVVSSFYPLLGDIARKIYKDRASYGYPLSLLIMQNLDSLPPLTD</sequence>
<reference evidence="1" key="1">
    <citation type="submission" date="2019-12" db="EMBL/GenBank/DDBJ databases">
        <title>The DNA Methylation Landscape of Giant Viruses.</title>
        <authorList>
            <person name="Jeudy S."/>
            <person name="Rigou S."/>
            <person name="Alempic J.-M."/>
            <person name="Claverie J.-M."/>
            <person name="Abergel C."/>
            <person name="Legendre M."/>
        </authorList>
    </citation>
    <scope>NUCLEOTIDE SEQUENCE</scope>
    <source>
        <strain evidence="1">P4</strain>
    </source>
</reference>
<dbReference type="EMBL" id="MN873693">
    <property type="protein sequence ID" value="QIN54172.1"/>
    <property type="molecule type" value="Genomic_DNA"/>
</dbReference>
<gene>
    <name evidence="1" type="primary">ck47</name>
</gene>
<keyword evidence="2" id="KW-1185">Reference proteome</keyword>
<proteinExistence type="predicted"/>
<name>A0A6G8MX02_9VIRU</name>
<organism evidence="1 2">
    <name type="scientific">Cedratvirus kamchatka</name>
    <dbReference type="NCBI Taxonomy" id="2716914"/>
    <lineage>
        <taxon>Viruses</taxon>
        <taxon>Pithoviruses</taxon>
        <taxon>Orthocedratvirinae</taxon>
        <taxon>Alphacedratvirus</taxon>
        <taxon>Alphacedratvirus rossiense</taxon>
    </lineage>
</organism>
<dbReference type="Proteomes" id="UP001224087">
    <property type="component" value="Segment"/>
</dbReference>
<accession>A0A6G8MX02</accession>
<evidence type="ECO:0000313" key="2">
    <source>
        <dbReference type="Proteomes" id="UP001224087"/>
    </source>
</evidence>